<keyword evidence="1" id="KW-0812">Transmembrane</keyword>
<dbReference type="CDD" id="cd01324">
    <property type="entry name" value="cbb3_Oxidase_CcoQ"/>
    <property type="match status" value="1"/>
</dbReference>
<dbReference type="Pfam" id="PF05545">
    <property type="entry name" value="FixQ"/>
    <property type="match status" value="1"/>
</dbReference>
<sequence>MDATTIHSLSTLVSFILFIGICWWAYSGHSKRRFDEAARIPFDDEEGDVHVAASDSNKG</sequence>
<reference evidence="2 3" key="1">
    <citation type="submission" date="2021-02" db="EMBL/GenBank/DDBJ databases">
        <title>Niveibacterium changnyeongensis HC41.</title>
        <authorList>
            <person name="Kang M."/>
        </authorList>
    </citation>
    <scope>NUCLEOTIDE SEQUENCE [LARGE SCALE GENOMIC DNA]</scope>
    <source>
        <strain evidence="2 3">HC41</strain>
    </source>
</reference>
<gene>
    <name evidence="2" type="ORF">JY500_09005</name>
</gene>
<evidence type="ECO:0000313" key="2">
    <source>
        <dbReference type="EMBL" id="QSI78722.1"/>
    </source>
</evidence>
<organism evidence="2 3">
    <name type="scientific">Niveibacterium microcysteis</name>
    <dbReference type="NCBI Taxonomy" id="2811415"/>
    <lineage>
        <taxon>Bacteria</taxon>
        <taxon>Pseudomonadati</taxon>
        <taxon>Pseudomonadota</taxon>
        <taxon>Betaproteobacteria</taxon>
        <taxon>Rhodocyclales</taxon>
        <taxon>Rhodocyclaceae</taxon>
        <taxon>Niveibacterium</taxon>
    </lineage>
</organism>
<keyword evidence="1" id="KW-1133">Transmembrane helix</keyword>
<protein>
    <submittedName>
        <fullName evidence="2">Cbb3-type cytochrome c oxidase subunit 3</fullName>
    </submittedName>
</protein>
<dbReference type="RefSeq" id="WP_172203029.1">
    <property type="nucleotide sequence ID" value="NZ_CP071060.1"/>
</dbReference>
<dbReference type="InterPro" id="IPR008621">
    <property type="entry name" value="Cbb3-typ_cyt_oxidase_comp"/>
</dbReference>
<keyword evidence="3" id="KW-1185">Reference proteome</keyword>
<proteinExistence type="predicted"/>
<evidence type="ECO:0000313" key="3">
    <source>
        <dbReference type="Proteomes" id="UP000663570"/>
    </source>
</evidence>
<dbReference type="Proteomes" id="UP000663570">
    <property type="component" value="Chromosome"/>
</dbReference>
<accession>A0ABX7MFE1</accession>
<feature type="transmembrane region" description="Helical" evidence="1">
    <location>
        <begin position="6"/>
        <end position="26"/>
    </location>
</feature>
<dbReference type="EMBL" id="CP071060">
    <property type="protein sequence ID" value="QSI78722.1"/>
    <property type="molecule type" value="Genomic_DNA"/>
</dbReference>
<keyword evidence="1" id="KW-0472">Membrane</keyword>
<name>A0ABX7MFE1_9RHOO</name>
<evidence type="ECO:0000256" key="1">
    <source>
        <dbReference type="SAM" id="Phobius"/>
    </source>
</evidence>